<evidence type="ECO:0000259" key="12">
    <source>
        <dbReference type="Pfam" id="PF20009"/>
    </source>
</evidence>
<keyword evidence="14" id="KW-1185">Reference proteome</keyword>
<evidence type="ECO:0000256" key="1">
    <source>
        <dbReference type="ARBA" id="ARBA00008721"/>
    </source>
</evidence>
<dbReference type="InterPro" id="IPR008754">
    <property type="entry name" value="Peptidase_M43"/>
</dbReference>
<keyword evidence="4 9" id="KW-0732">Signal</keyword>
<feature type="domain" description="Peptidase M43 pregnancy-associated plasma-A" evidence="10">
    <location>
        <begin position="192"/>
        <end position="361"/>
    </location>
</feature>
<reference evidence="13" key="1">
    <citation type="submission" date="2020-08" db="EMBL/GenBank/DDBJ databases">
        <title>Hyunsoonleella sp. strain SJ7 genome sequencing and assembly.</title>
        <authorList>
            <person name="Kim I."/>
        </authorList>
    </citation>
    <scope>NUCLEOTIDE SEQUENCE</scope>
    <source>
        <strain evidence="13">SJ7</strain>
    </source>
</reference>
<dbReference type="InterPro" id="IPR026444">
    <property type="entry name" value="Secre_tail"/>
</dbReference>
<evidence type="ECO:0000256" key="4">
    <source>
        <dbReference type="ARBA" id="ARBA00022729"/>
    </source>
</evidence>
<keyword evidence="6" id="KW-0862">Zinc</keyword>
<protein>
    <submittedName>
        <fullName evidence="13">T9SS type A sorting domain-containing protein</fullName>
    </submittedName>
</protein>
<feature type="domain" description="GEVED" evidence="12">
    <location>
        <begin position="452"/>
        <end position="529"/>
    </location>
</feature>
<dbReference type="PANTHER" id="PTHR47466">
    <property type="match status" value="1"/>
</dbReference>
<evidence type="ECO:0000256" key="8">
    <source>
        <dbReference type="ARBA" id="ARBA00023157"/>
    </source>
</evidence>
<dbReference type="EMBL" id="JACNMF010000001">
    <property type="protein sequence ID" value="MBC3757671.1"/>
    <property type="molecule type" value="Genomic_DNA"/>
</dbReference>
<dbReference type="GO" id="GO:0006508">
    <property type="term" value="P:proteolysis"/>
    <property type="evidence" value="ECO:0007669"/>
    <property type="project" value="UniProtKB-KW"/>
</dbReference>
<keyword evidence="7" id="KW-0482">Metalloprotease</keyword>
<gene>
    <name evidence="13" type="ORF">H7U19_04605</name>
</gene>
<keyword evidence="5" id="KW-0378">Hydrolase</keyword>
<evidence type="ECO:0000259" key="10">
    <source>
        <dbReference type="Pfam" id="PF05572"/>
    </source>
</evidence>
<evidence type="ECO:0000256" key="6">
    <source>
        <dbReference type="ARBA" id="ARBA00022833"/>
    </source>
</evidence>
<name>A0A923KG67_9FLAO</name>
<dbReference type="AlphaFoldDB" id="A0A923KG67"/>
<accession>A0A923KG67</accession>
<dbReference type="Gene3D" id="3.40.390.10">
    <property type="entry name" value="Collagenase (Catalytic Domain)"/>
    <property type="match status" value="1"/>
</dbReference>
<dbReference type="PANTHER" id="PTHR47466:SF1">
    <property type="entry name" value="METALLOPROTEASE MEP1 (AFU_ORTHOLOGUE AFUA_1G07730)-RELATED"/>
    <property type="match status" value="1"/>
</dbReference>
<evidence type="ECO:0000259" key="11">
    <source>
        <dbReference type="Pfam" id="PF18962"/>
    </source>
</evidence>
<comment type="similarity">
    <text evidence="1">Belongs to the peptidase M43B family.</text>
</comment>
<evidence type="ECO:0000256" key="9">
    <source>
        <dbReference type="SAM" id="SignalP"/>
    </source>
</evidence>
<proteinExistence type="inferred from homology"/>
<dbReference type="InterPro" id="IPR024079">
    <property type="entry name" value="MetalloPept_cat_dom_sf"/>
</dbReference>
<evidence type="ECO:0000256" key="2">
    <source>
        <dbReference type="ARBA" id="ARBA00022670"/>
    </source>
</evidence>
<dbReference type="Pfam" id="PF05572">
    <property type="entry name" value="Peptidase_M43"/>
    <property type="match status" value="1"/>
</dbReference>
<keyword evidence="3" id="KW-0479">Metal-binding</keyword>
<dbReference type="GO" id="GO:0008237">
    <property type="term" value="F:metallopeptidase activity"/>
    <property type="evidence" value="ECO:0007669"/>
    <property type="project" value="UniProtKB-KW"/>
</dbReference>
<evidence type="ECO:0000313" key="14">
    <source>
        <dbReference type="Proteomes" id="UP000656244"/>
    </source>
</evidence>
<evidence type="ECO:0000256" key="3">
    <source>
        <dbReference type="ARBA" id="ARBA00022723"/>
    </source>
</evidence>
<organism evidence="13 14">
    <name type="scientific">Hyunsoonleella aquatilis</name>
    <dbReference type="NCBI Taxonomy" id="2762758"/>
    <lineage>
        <taxon>Bacteria</taxon>
        <taxon>Pseudomonadati</taxon>
        <taxon>Bacteroidota</taxon>
        <taxon>Flavobacteriia</taxon>
        <taxon>Flavobacteriales</taxon>
        <taxon>Flavobacteriaceae</taxon>
    </lineage>
</organism>
<dbReference type="RefSeq" id="WP_186559431.1">
    <property type="nucleotide sequence ID" value="NZ_JACNMF010000001.1"/>
</dbReference>
<feature type="domain" description="Secretion system C-terminal sorting" evidence="11">
    <location>
        <begin position="550"/>
        <end position="621"/>
    </location>
</feature>
<sequence>MKQSYFLICFVFALAFSAYSQNRRHIQNSNHSNTQIASTQEILNSRSCGTDFAHKTLLETDEAYRQIFADNELKIRNKIQSKKASKSLSTTQYTIPVVVHVIHLGETIGTGTNISDAQIQSAIDHMNVAYSGSGSYTTNMNIDFVLAKRDGDCNPSTGIERVDGSGTSDYATAGITDDSGSDNEVAIKNLSKYPNDKFYNIWIVSEINDNNAGSGTQGYAYYPGASSAVDGSVIVYNAFGYDPTGALGYNLKSYTNENVTAIHELGHGLNLRHTFEGDDGDDDGTADQCPVNTDPTLDGDLCADTDPHRRDDGNCGDSGNTCTGAGTDLADVVTNFMAYSSESCQVKFSDDQRDRTRAALETTRLSLINYPGGLAPTALPSSTLVSTPATQTIATNSGIGVHSLSMGATSYFSEDAEDENGYHVNSCSRFELSSSTTYNIQVSTGPANDEDVKVYIDYNNDGDFEDSGEEVFSNTNARTHSGSFTVPAISSNVLANTTLWVRVVSDFFPNTISGPNYSPVHGQVEDFSVIINSTLGVDDNLLSEALLLLPNPSNGELTLKYSGVLNLEQVDIYNVVGKKVWTSNLRNFNGEKEIDLSRVPAGIYFANIKAEQSQITKKIIIH</sequence>
<evidence type="ECO:0000256" key="5">
    <source>
        <dbReference type="ARBA" id="ARBA00022801"/>
    </source>
</evidence>
<keyword evidence="8" id="KW-1015">Disulfide bond</keyword>
<dbReference type="GO" id="GO:0046872">
    <property type="term" value="F:metal ion binding"/>
    <property type="evidence" value="ECO:0007669"/>
    <property type="project" value="UniProtKB-KW"/>
</dbReference>
<evidence type="ECO:0000313" key="13">
    <source>
        <dbReference type="EMBL" id="MBC3757671.1"/>
    </source>
</evidence>
<dbReference type="NCBIfam" id="TIGR04183">
    <property type="entry name" value="Por_Secre_tail"/>
    <property type="match status" value="1"/>
</dbReference>
<dbReference type="Proteomes" id="UP000656244">
    <property type="component" value="Unassembled WGS sequence"/>
</dbReference>
<dbReference type="Pfam" id="PF20009">
    <property type="entry name" value="GEVED"/>
    <property type="match status" value="1"/>
</dbReference>
<dbReference type="InterPro" id="IPR045474">
    <property type="entry name" value="GEVED"/>
</dbReference>
<feature type="signal peptide" evidence="9">
    <location>
        <begin position="1"/>
        <end position="20"/>
    </location>
</feature>
<dbReference type="SUPFAM" id="SSF55486">
    <property type="entry name" value="Metalloproteases ('zincins'), catalytic domain"/>
    <property type="match status" value="1"/>
</dbReference>
<comment type="caution">
    <text evidence="13">The sequence shown here is derived from an EMBL/GenBank/DDBJ whole genome shotgun (WGS) entry which is preliminary data.</text>
</comment>
<dbReference type="Pfam" id="PF18962">
    <property type="entry name" value="Por_Secre_tail"/>
    <property type="match status" value="1"/>
</dbReference>
<keyword evidence="2" id="KW-0645">Protease</keyword>
<feature type="chain" id="PRO_5037920534" evidence="9">
    <location>
        <begin position="21"/>
        <end position="622"/>
    </location>
</feature>
<evidence type="ECO:0000256" key="7">
    <source>
        <dbReference type="ARBA" id="ARBA00023049"/>
    </source>
</evidence>